<gene>
    <name evidence="1" type="ORF">OPT61_g8416</name>
</gene>
<keyword evidence="2" id="KW-1185">Reference proteome</keyword>
<organism evidence="1 2">
    <name type="scientific">Boeremia exigua</name>
    <dbReference type="NCBI Taxonomy" id="749465"/>
    <lineage>
        <taxon>Eukaryota</taxon>
        <taxon>Fungi</taxon>
        <taxon>Dikarya</taxon>
        <taxon>Ascomycota</taxon>
        <taxon>Pezizomycotina</taxon>
        <taxon>Dothideomycetes</taxon>
        <taxon>Pleosporomycetidae</taxon>
        <taxon>Pleosporales</taxon>
        <taxon>Pleosporineae</taxon>
        <taxon>Didymellaceae</taxon>
        <taxon>Boeremia</taxon>
    </lineage>
</organism>
<dbReference type="EMBL" id="JAPHNI010000806">
    <property type="protein sequence ID" value="KAJ8108087.1"/>
    <property type="molecule type" value="Genomic_DNA"/>
</dbReference>
<proteinExistence type="predicted"/>
<protein>
    <submittedName>
        <fullName evidence="1">Uncharacterized protein</fullName>
    </submittedName>
</protein>
<sequence length="774" mass="81730">MADFAPPPVRCPHETRQCSGRLHSMQGPPPPKVPEGWKAVWNDQYHEWFFVNIYTKQSTWEKPTEPVYPPGEAPPSGAPPGYGSVAASHPTGTSEKSNFSSNNPYNSQQPGISDDEKLARKLQEEEQSRAGNYPSDANRGASNDYYNQSQGGYGATGPSMVGAPHSGGYPAPGGYSQEQPYQAPPTPYQSTPQPDQSRGKTKGGILGKLLGKASGSSHSAPRPYGQPAYGQPAYGQPAYGGGGYGGQGMYQQRPGYGMPPGRRPGGGGIGAGGLALGAGAGLLGGAMLGSAMADDGDTYVENNYGDDGGDMGGGFDDGGVLQCISQPTALGLMLHRNLSSTPCRATLAIAASTPYSMLRATSKLSIIMASEQAKRDIVIIGGGIIGSTTAYYLSQHPSFDKERDSITLLEATKIAGGASGKAGGLLGLWAYPSCIVPLSYRLHKELADQHDGEDRWGYRAVHCGQIDMYGVLKKGDKNGSVNGRSENSVSLEKRSKKAIGLLRAAGVPEDLDWIAAEGIQSYEAMGTPSTTAQVHPYQFTTSMAQLAEESGAKIIYGSATDIKQEAGAITSVSYKPKDGGAEQTLPATTAILTAGPWTRTIWPQAPISATRAHSVTIRPTRPVSAYALFTSIDLPRSPTSKRGSTATPEIYARPNQEVYACGEGDQLIPLPARSDLVQVDQQRCQDVIDQVSTVSEELRDGEVTARQACYLPNVSRGQGPLIGETGVRGLLIGAGHTCWGIQNAPGTAKCLSELVWEGEVKSADLRSLDPRRVM</sequence>
<evidence type="ECO:0000313" key="1">
    <source>
        <dbReference type="EMBL" id="KAJ8108087.1"/>
    </source>
</evidence>
<reference evidence="1" key="1">
    <citation type="submission" date="2022-11" db="EMBL/GenBank/DDBJ databases">
        <title>Genome Sequence of Boeremia exigua.</title>
        <authorList>
            <person name="Buettner E."/>
        </authorList>
    </citation>
    <scope>NUCLEOTIDE SEQUENCE</scope>
    <source>
        <strain evidence="1">CU02</strain>
    </source>
</reference>
<dbReference type="Proteomes" id="UP001153331">
    <property type="component" value="Unassembled WGS sequence"/>
</dbReference>
<evidence type="ECO:0000313" key="2">
    <source>
        <dbReference type="Proteomes" id="UP001153331"/>
    </source>
</evidence>
<comment type="caution">
    <text evidence="1">The sequence shown here is derived from an EMBL/GenBank/DDBJ whole genome shotgun (WGS) entry which is preliminary data.</text>
</comment>
<name>A0ACC2HYE7_9PLEO</name>
<accession>A0ACC2HYE7</accession>